<proteinExistence type="predicted"/>
<keyword evidence="1" id="KW-0812">Transmembrane</keyword>
<evidence type="ECO:0000256" key="1">
    <source>
        <dbReference type="SAM" id="Phobius"/>
    </source>
</evidence>
<keyword evidence="3" id="KW-1185">Reference proteome</keyword>
<keyword evidence="1" id="KW-0472">Membrane</keyword>
<evidence type="ECO:0000313" key="2">
    <source>
        <dbReference type="EMBL" id="VDK34889.1"/>
    </source>
</evidence>
<reference evidence="2 3" key="1">
    <citation type="submission" date="2018-11" db="EMBL/GenBank/DDBJ databases">
        <authorList>
            <consortium name="Pathogen Informatics"/>
        </authorList>
    </citation>
    <scope>NUCLEOTIDE SEQUENCE [LARGE SCALE GENOMIC DNA]</scope>
</reference>
<name>A0A3P6PF90_DIBLA</name>
<feature type="transmembrane region" description="Helical" evidence="1">
    <location>
        <begin position="57"/>
        <end position="77"/>
    </location>
</feature>
<accession>A0A3P6PF90</accession>
<dbReference type="Proteomes" id="UP000281553">
    <property type="component" value="Unassembled WGS sequence"/>
</dbReference>
<dbReference type="EMBL" id="UYRU01002862">
    <property type="protein sequence ID" value="VDK34889.1"/>
    <property type="molecule type" value="Genomic_DNA"/>
</dbReference>
<protein>
    <submittedName>
        <fullName evidence="2">Uncharacterized protein</fullName>
    </submittedName>
</protein>
<evidence type="ECO:0000313" key="3">
    <source>
        <dbReference type="Proteomes" id="UP000281553"/>
    </source>
</evidence>
<sequence length="104" mass="11722">MGIEGGPQSHPDPPVFSTPCLLISAVANVHGTLCVTKSDFSFETDPLHEQNKEIDEAVGFFVQIFATLLLLVSFYSLTPEYVGEDTFSRYYFRHLKMLAWKQCC</sequence>
<dbReference type="AlphaFoldDB" id="A0A3P6PF90"/>
<keyword evidence="1" id="KW-1133">Transmembrane helix</keyword>
<organism evidence="2 3">
    <name type="scientific">Dibothriocephalus latus</name>
    <name type="common">Fish tapeworm</name>
    <name type="synonym">Diphyllobothrium latum</name>
    <dbReference type="NCBI Taxonomy" id="60516"/>
    <lineage>
        <taxon>Eukaryota</taxon>
        <taxon>Metazoa</taxon>
        <taxon>Spiralia</taxon>
        <taxon>Lophotrochozoa</taxon>
        <taxon>Platyhelminthes</taxon>
        <taxon>Cestoda</taxon>
        <taxon>Eucestoda</taxon>
        <taxon>Diphyllobothriidea</taxon>
        <taxon>Diphyllobothriidae</taxon>
        <taxon>Dibothriocephalus</taxon>
    </lineage>
</organism>
<gene>
    <name evidence="2" type="ORF">DILT_LOCUS626</name>
</gene>